<evidence type="ECO:0000256" key="1">
    <source>
        <dbReference type="SAM" id="MobiDB-lite"/>
    </source>
</evidence>
<evidence type="ECO:0000313" key="3">
    <source>
        <dbReference type="EMBL" id="BBD77493.1"/>
    </source>
</evidence>
<name>A0A2Z6DYD8_HYDTE</name>
<dbReference type="InterPro" id="IPR013560">
    <property type="entry name" value="DUF1722"/>
</dbReference>
<dbReference type="Pfam" id="PF08349">
    <property type="entry name" value="DUF1722"/>
    <property type="match status" value="1"/>
</dbReference>
<dbReference type="Proteomes" id="UP000262004">
    <property type="component" value="Chromosome"/>
</dbReference>
<dbReference type="InterPro" id="IPR007553">
    <property type="entry name" value="2-thiour_desulf"/>
</dbReference>
<feature type="compositionally biased region" description="Basic and acidic residues" evidence="1">
    <location>
        <begin position="9"/>
        <end position="23"/>
    </location>
</feature>
<evidence type="ECO:0000259" key="2">
    <source>
        <dbReference type="Pfam" id="PF08349"/>
    </source>
</evidence>
<sequence>MEMTVPSEASKRARQKGDKPDFPRLRLAASGCLLGQPVRYNGGHAQDDFVQRLRHYADFSPFCPEAPVLGTPRETIRLVSVDGKVRVRGTVSGTDVTEAIEASCERQALAVLAYQPDGVIVKSKSPTCGLERVKLYREDGVWQSPRDPVTSGRFTARLLTAAPFLPIEEEGRLHDAWLREQFMLRVYTRARWRTFVTSEPVTVAGLQRFHRRHKLILLARNEMILRRLGALVAAATSENLSQTLALYDKLLNEAFATASSRRRLRNVFHHVLGYFKTVLRSEEKRFYLQTLDEFIAGVVPLITVIKVWEGLLLRRPHPYLAEQIFWHPYPPELALRSAVSATR</sequence>
<dbReference type="EMBL" id="AP018558">
    <property type="protein sequence ID" value="BBD77493.1"/>
    <property type="molecule type" value="Genomic_DNA"/>
</dbReference>
<proteinExistence type="predicted"/>
<gene>
    <name evidence="3" type="ORF">HPTL_1229</name>
</gene>
<organism evidence="3 4">
    <name type="scientific">Hydrogenophilus thermoluteolus</name>
    <name type="common">Pseudomonas hydrogenothermophila</name>
    <dbReference type="NCBI Taxonomy" id="297"/>
    <lineage>
        <taxon>Bacteria</taxon>
        <taxon>Pseudomonadati</taxon>
        <taxon>Pseudomonadota</taxon>
        <taxon>Hydrogenophilia</taxon>
        <taxon>Hydrogenophilales</taxon>
        <taxon>Hydrogenophilaceae</taxon>
        <taxon>Hydrogenophilus</taxon>
    </lineage>
</organism>
<feature type="domain" description="DUF1722" evidence="2">
    <location>
        <begin position="214"/>
        <end position="330"/>
    </location>
</feature>
<keyword evidence="4" id="KW-1185">Reference proteome</keyword>
<dbReference type="AlphaFoldDB" id="A0A2Z6DYD8"/>
<dbReference type="PANTHER" id="PTHR30087">
    <property type="entry name" value="INNER MEMBRANE PROTEIN"/>
    <property type="match status" value="1"/>
</dbReference>
<dbReference type="KEGG" id="htl:HPTL_1229"/>
<dbReference type="PANTHER" id="PTHR30087:SF0">
    <property type="entry name" value="INNER MEMBRANE PROTEIN"/>
    <property type="match status" value="1"/>
</dbReference>
<dbReference type="Pfam" id="PF04463">
    <property type="entry name" value="2-thiour_desulf"/>
    <property type="match status" value="1"/>
</dbReference>
<protein>
    <recommendedName>
        <fullName evidence="2">DUF1722 domain-containing protein</fullName>
    </recommendedName>
</protein>
<evidence type="ECO:0000313" key="4">
    <source>
        <dbReference type="Proteomes" id="UP000262004"/>
    </source>
</evidence>
<reference evidence="3 4" key="1">
    <citation type="submission" date="2018-04" db="EMBL/GenBank/DDBJ databases">
        <title>Complete genome sequence of Hydrogenophilus thermoluteolus TH-1.</title>
        <authorList>
            <person name="Arai H."/>
        </authorList>
    </citation>
    <scope>NUCLEOTIDE SEQUENCE [LARGE SCALE GENOMIC DNA]</scope>
    <source>
        <strain evidence="3 4">TH-1</strain>
    </source>
</reference>
<feature type="region of interest" description="Disordered" evidence="1">
    <location>
        <begin position="1"/>
        <end position="23"/>
    </location>
</feature>
<accession>A0A2Z6DYD8</accession>